<sequence length="175" mass="19154">MPHAEASTFEEGLTKEEVYSQVLEQARALFEDQRNWVCNLANTASLLYHALLSLPSPSNATNWCGFYVLDPKNPNQLILGPFHGHVACQIIPLGRGVCGTAAKTGVTQVVEDVDNFKGHIACDARSRSEIVVPVLKDGKVVAIIDIDCAELKGFTEEDRKPLEELAKLIAESCDF</sequence>
<dbReference type="PANTHER" id="PTHR21021">
    <property type="entry name" value="GAF/PUTATIVE CYTOSKELETAL PROTEIN"/>
    <property type="match status" value="1"/>
</dbReference>
<organism evidence="3 4">
    <name type="scientific">Delitschia confertaspora ATCC 74209</name>
    <dbReference type="NCBI Taxonomy" id="1513339"/>
    <lineage>
        <taxon>Eukaryota</taxon>
        <taxon>Fungi</taxon>
        <taxon>Dikarya</taxon>
        <taxon>Ascomycota</taxon>
        <taxon>Pezizomycotina</taxon>
        <taxon>Dothideomycetes</taxon>
        <taxon>Pleosporomycetidae</taxon>
        <taxon>Pleosporales</taxon>
        <taxon>Delitschiaceae</taxon>
        <taxon>Delitschia</taxon>
    </lineage>
</organism>
<gene>
    <name evidence="3" type="ORF">GQ43DRAFT_114482</name>
</gene>
<dbReference type="Pfam" id="PF13185">
    <property type="entry name" value="GAF_2"/>
    <property type="match status" value="1"/>
</dbReference>
<evidence type="ECO:0000259" key="2">
    <source>
        <dbReference type="Pfam" id="PF13185"/>
    </source>
</evidence>
<dbReference type="EMBL" id="ML994074">
    <property type="protein sequence ID" value="KAF2199460.1"/>
    <property type="molecule type" value="Genomic_DNA"/>
</dbReference>
<accession>A0A9P4MX01</accession>
<dbReference type="InterPro" id="IPR000614">
    <property type="entry name" value="FRMsr_CS"/>
</dbReference>
<dbReference type="InterPro" id="IPR029016">
    <property type="entry name" value="GAF-like_dom_sf"/>
</dbReference>
<dbReference type="SUPFAM" id="SSF55781">
    <property type="entry name" value="GAF domain-like"/>
    <property type="match status" value="1"/>
</dbReference>
<reference evidence="3" key="1">
    <citation type="journal article" date="2020" name="Stud. Mycol.">
        <title>101 Dothideomycetes genomes: a test case for predicting lifestyles and emergence of pathogens.</title>
        <authorList>
            <person name="Haridas S."/>
            <person name="Albert R."/>
            <person name="Binder M."/>
            <person name="Bloem J."/>
            <person name="Labutti K."/>
            <person name="Salamov A."/>
            <person name="Andreopoulos B."/>
            <person name="Baker S."/>
            <person name="Barry K."/>
            <person name="Bills G."/>
            <person name="Bluhm B."/>
            <person name="Cannon C."/>
            <person name="Castanera R."/>
            <person name="Culley D."/>
            <person name="Daum C."/>
            <person name="Ezra D."/>
            <person name="Gonzalez J."/>
            <person name="Henrissat B."/>
            <person name="Kuo A."/>
            <person name="Liang C."/>
            <person name="Lipzen A."/>
            <person name="Lutzoni F."/>
            <person name="Magnuson J."/>
            <person name="Mondo S."/>
            <person name="Nolan M."/>
            <person name="Ohm R."/>
            <person name="Pangilinan J."/>
            <person name="Park H.-J."/>
            <person name="Ramirez L."/>
            <person name="Alfaro M."/>
            <person name="Sun H."/>
            <person name="Tritt A."/>
            <person name="Yoshinaga Y."/>
            <person name="Zwiers L.-H."/>
            <person name="Turgeon B."/>
            <person name="Goodwin S."/>
            <person name="Spatafora J."/>
            <person name="Crous P."/>
            <person name="Grigoriev I."/>
        </authorList>
    </citation>
    <scope>NUCLEOTIDE SEQUENCE</scope>
    <source>
        <strain evidence="3">ATCC 74209</strain>
    </source>
</reference>
<dbReference type="PROSITE" id="PS01320">
    <property type="entry name" value="UPF0067"/>
    <property type="match status" value="1"/>
</dbReference>
<dbReference type="OrthoDB" id="15735at2759"/>
<dbReference type="GO" id="GO:0033745">
    <property type="term" value="F:L-methionine-(R)-S-oxide reductase activity"/>
    <property type="evidence" value="ECO:0007669"/>
    <property type="project" value="TreeGrafter"/>
</dbReference>
<protein>
    <submittedName>
        <fullName evidence="3">GAF domain-like protein</fullName>
    </submittedName>
</protein>
<comment type="caution">
    <text evidence="3">The sequence shown here is derived from an EMBL/GenBank/DDBJ whole genome shotgun (WGS) entry which is preliminary data.</text>
</comment>
<proteinExistence type="inferred from homology"/>
<dbReference type="AlphaFoldDB" id="A0A9P4MX01"/>
<name>A0A9P4MX01_9PLEO</name>
<dbReference type="PANTHER" id="PTHR21021:SF15">
    <property type="entry name" value="FREE METHIONINE-R-SULFOXIDE REDUCTASE"/>
    <property type="match status" value="1"/>
</dbReference>
<evidence type="ECO:0000313" key="3">
    <source>
        <dbReference type="EMBL" id="KAF2199460.1"/>
    </source>
</evidence>
<dbReference type="FunFam" id="3.30.450.40:FF:000008">
    <property type="entry name" value="GAF domain-containing proteins"/>
    <property type="match status" value="1"/>
</dbReference>
<comment type="similarity">
    <text evidence="1">Belongs to the free Met sulfoxide reductase family.</text>
</comment>
<dbReference type="GO" id="GO:0005829">
    <property type="term" value="C:cytosol"/>
    <property type="evidence" value="ECO:0007669"/>
    <property type="project" value="TreeGrafter"/>
</dbReference>
<dbReference type="InterPro" id="IPR051330">
    <property type="entry name" value="Phosphatase_reg/MetRdx"/>
</dbReference>
<feature type="domain" description="GAF" evidence="2">
    <location>
        <begin position="64"/>
        <end position="170"/>
    </location>
</feature>
<dbReference type="Proteomes" id="UP000799536">
    <property type="component" value="Unassembled WGS sequence"/>
</dbReference>
<dbReference type="InterPro" id="IPR003018">
    <property type="entry name" value="GAF"/>
</dbReference>
<dbReference type="Gene3D" id="3.30.450.40">
    <property type="match status" value="1"/>
</dbReference>
<evidence type="ECO:0000313" key="4">
    <source>
        <dbReference type="Proteomes" id="UP000799536"/>
    </source>
</evidence>
<keyword evidence="4" id="KW-1185">Reference proteome</keyword>
<evidence type="ECO:0000256" key="1">
    <source>
        <dbReference type="ARBA" id="ARBA00038454"/>
    </source>
</evidence>